<dbReference type="AlphaFoldDB" id="A0AAD5U5A4"/>
<dbReference type="Proteomes" id="UP001211065">
    <property type="component" value="Unassembled WGS sequence"/>
</dbReference>
<keyword evidence="2" id="KW-1185">Reference proteome</keyword>
<dbReference type="EMBL" id="JADGJW010000078">
    <property type="protein sequence ID" value="KAJ3224881.1"/>
    <property type="molecule type" value="Genomic_DNA"/>
</dbReference>
<gene>
    <name evidence="1" type="primary">RABL5</name>
    <name evidence="1" type="ORF">HK099_007746</name>
</gene>
<organism evidence="1 2">
    <name type="scientific">Clydaea vesicula</name>
    <dbReference type="NCBI Taxonomy" id="447962"/>
    <lineage>
        <taxon>Eukaryota</taxon>
        <taxon>Fungi</taxon>
        <taxon>Fungi incertae sedis</taxon>
        <taxon>Chytridiomycota</taxon>
        <taxon>Chytridiomycota incertae sedis</taxon>
        <taxon>Chytridiomycetes</taxon>
        <taxon>Lobulomycetales</taxon>
        <taxon>Lobulomycetaceae</taxon>
        <taxon>Clydaea</taxon>
    </lineage>
</organism>
<evidence type="ECO:0000313" key="1">
    <source>
        <dbReference type="EMBL" id="KAJ3224881.1"/>
    </source>
</evidence>
<dbReference type="Gene3D" id="3.40.50.300">
    <property type="entry name" value="P-loop containing nucleotide triphosphate hydrolases"/>
    <property type="match status" value="1"/>
</dbReference>
<reference evidence="1" key="1">
    <citation type="submission" date="2020-05" db="EMBL/GenBank/DDBJ databases">
        <title>Phylogenomic resolution of chytrid fungi.</title>
        <authorList>
            <person name="Stajich J.E."/>
            <person name="Amses K."/>
            <person name="Simmons R."/>
            <person name="Seto K."/>
            <person name="Myers J."/>
            <person name="Bonds A."/>
            <person name="Quandt C.A."/>
            <person name="Barry K."/>
            <person name="Liu P."/>
            <person name="Grigoriev I."/>
            <person name="Longcore J.E."/>
            <person name="James T.Y."/>
        </authorList>
    </citation>
    <scope>NUCLEOTIDE SEQUENCE</scope>
    <source>
        <strain evidence="1">JEL0476</strain>
    </source>
</reference>
<accession>A0AAD5U5A4</accession>
<dbReference type="SUPFAM" id="SSF52540">
    <property type="entry name" value="P-loop containing nucleoside triphosphate hydrolases"/>
    <property type="match status" value="1"/>
</dbReference>
<name>A0AAD5U5A4_9FUNG</name>
<dbReference type="Pfam" id="PF08477">
    <property type="entry name" value="Roc"/>
    <property type="match status" value="1"/>
</dbReference>
<dbReference type="CDD" id="cd00882">
    <property type="entry name" value="Ras_like_GTPase"/>
    <property type="match status" value="1"/>
</dbReference>
<comment type="caution">
    <text evidence="1">The sequence shown here is derived from an EMBL/GenBank/DDBJ whole genome shotgun (WGS) entry which is preliminary data.</text>
</comment>
<sequence length="181" mass="20472">MINKITTFIVGPSKVGKSFISSSLADVSESLSSEYHPTQGVRILEFERKIKQKNKEVPVSIELWDCSGDLKFQPVWSSVSNSANAVLYVFSPDSKQEKELDLWYENFSFLKDTQFAVFGNTINGSVKKSTPKFGSDLNKVTPVFTSNNDPNLIKAEFDKLINKAYLAWVDNREKEEQSMLN</sequence>
<dbReference type="InterPro" id="IPR027417">
    <property type="entry name" value="P-loop_NTPase"/>
</dbReference>
<evidence type="ECO:0000313" key="2">
    <source>
        <dbReference type="Proteomes" id="UP001211065"/>
    </source>
</evidence>
<protein>
    <submittedName>
        <fullName evidence="1">Intraflagellar transport protein 22</fullName>
    </submittedName>
</protein>
<proteinExistence type="predicted"/>